<comment type="caution">
    <text evidence="2">The sequence shown here is derived from an EMBL/GenBank/DDBJ whole genome shotgun (WGS) entry which is preliminary data.</text>
</comment>
<reference evidence="2" key="2">
    <citation type="journal article" date="2021" name="Microbiome">
        <title>Successional dynamics and alternative stable states in a saline activated sludge microbial community over 9 years.</title>
        <authorList>
            <person name="Wang Y."/>
            <person name="Ye J."/>
            <person name="Ju F."/>
            <person name="Liu L."/>
            <person name="Boyd J.A."/>
            <person name="Deng Y."/>
            <person name="Parks D.H."/>
            <person name="Jiang X."/>
            <person name="Yin X."/>
            <person name="Woodcroft B.J."/>
            <person name="Tyson G.W."/>
            <person name="Hugenholtz P."/>
            <person name="Polz M.F."/>
            <person name="Zhang T."/>
        </authorList>
    </citation>
    <scope>NUCLEOTIDE SEQUENCE</scope>
    <source>
        <strain evidence="2">HKST-UBA11</strain>
    </source>
</reference>
<dbReference type="Pfam" id="PF00903">
    <property type="entry name" value="Glyoxalase"/>
    <property type="match status" value="1"/>
</dbReference>
<dbReference type="Proteomes" id="UP000754563">
    <property type="component" value="Unassembled WGS sequence"/>
</dbReference>
<reference evidence="2" key="1">
    <citation type="submission" date="2020-04" db="EMBL/GenBank/DDBJ databases">
        <authorList>
            <person name="Zhang T."/>
        </authorList>
    </citation>
    <scope>NUCLEOTIDE SEQUENCE</scope>
    <source>
        <strain evidence="2">HKST-UBA11</strain>
    </source>
</reference>
<evidence type="ECO:0000259" key="1">
    <source>
        <dbReference type="PROSITE" id="PS51819"/>
    </source>
</evidence>
<gene>
    <name evidence="2" type="ORF">KC717_05525</name>
</gene>
<sequence length="126" mass="14017">MKTQKATWFEIYVDDMDRSVKFYETVFDTKLEPLEDSSDQNIIMVSFPGDMETYGSAGALIKMEGFSAGGNSTLIYFHSEDCITEESRVISAGGKIVKPKMSIGKNGFISLCLDTEGNMFGLHSMR</sequence>
<dbReference type="InterPro" id="IPR052164">
    <property type="entry name" value="Anthracycline_SecMetBiosynth"/>
</dbReference>
<dbReference type="AlphaFoldDB" id="A0A955RKS4"/>
<dbReference type="EMBL" id="JAGQLH010000076">
    <property type="protein sequence ID" value="MCA9386081.1"/>
    <property type="molecule type" value="Genomic_DNA"/>
</dbReference>
<evidence type="ECO:0000313" key="3">
    <source>
        <dbReference type="Proteomes" id="UP000754563"/>
    </source>
</evidence>
<dbReference type="PANTHER" id="PTHR33993:SF2">
    <property type="entry name" value="VOC DOMAIN-CONTAINING PROTEIN"/>
    <property type="match status" value="1"/>
</dbReference>
<name>A0A955RKS4_9BACT</name>
<accession>A0A955RKS4</accession>
<proteinExistence type="predicted"/>
<protein>
    <submittedName>
        <fullName evidence="2">VOC family protein</fullName>
    </submittedName>
</protein>
<dbReference type="PROSITE" id="PS51819">
    <property type="entry name" value="VOC"/>
    <property type="match status" value="1"/>
</dbReference>
<dbReference type="PANTHER" id="PTHR33993">
    <property type="entry name" value="GLYOXALASE-RELATED"/>
    <property type="match status" value="1"/>
</dbReference>
<feature type="domain" description="VOC" evidence="1">
    <location>
        <begin position="5"/>
        <end position="125"/>
    </location>
</feature>
<dbReference type="InterPro" id="IPR037523">
    <property type="entry name" value="VOC_core"/>
</dbReference>
<evidence type="ECO:0000313" key="2">
    <source>
        <dbReference type="EMBL" id="MCA9386081.1"/>
    </source>
</evidence>
<dbReference type="CDD" id="cd07247">
    <property type="entry name" value="SgaA_N_like"/>
    <property type="match status" value="1"/>
</dbReference>
<dbReference type="InterPro" id="IPR029068">
    <property type="entry name" value="Glyas_Bleomycin-R_OHBP_Dase"/>
</dbReference>
<organism evidence="2 3">
    <name type="scientific">Candidatus Dojkabacteria bacterium</name>
    <dbReference type="NCBI Taxonomy" id="2099670"/>
    <lineage>
        <taxon>Bacteria</taxon>
        <taxon>Candidatus Dojkabacteria</taxon>
    </lineage>
</organism>
<dbReference type="InterPro" id="IPR004360">
    <property type="entry name" value="Glyas_Fos-R_dOase_dom"/>
</dbReference>
<dbReference type="Gene3D" id="3.10.180.10">
    <property type="entry name" value="2,3-Dihydroxybiphenyl 1,2-Dioxygenase, domain 1"/>
    <property type="match status" value="1"/>
</dbReference>
<dbReference type="SUPFAM" id="SSF54593">
    <property type="entry name" value="Glyoxalase/Bleomycin resistance protein/Dihydroxybiphenyl dioxygenase"/>
    <property type="match status" value="1"/>
</dbReference>